<feature type="transmembrane region" description="Helical" evidence="6">
    <location>
        <begin position="143"/>
        <end position="166"/>
    </location>
</feature>
<keyword evidence="3 6" id="KW-0812">Transmembrane</keyword>
<dbReference type="PANTHER" id="PTHR42723:SF1">
    <property type="entry name" value="CHLOROPHYLL SYNTHASE, CHLOROPLASTIC"/>
    <property type="match status" value="1"/>
</dbReference>
<sequence length="305" mass="35533">MTSFKAKRIILKMLSLLSVIRGYNILVLIIAQYLASIFIFSPEKSLQFVLFDLHLHFIILATVCVVASGYIINNFYDVKVDRINRPLKTGLDTFVKQSTRLQLYFFLNFLGFLFGFLVSWRAGLFFAIYIFGIWFYSHKLKKYPLMGLVSATMLTILPFFAIFVYYKNFSKVIFVHAIFLFLVIMVRELIKDLENIKGAIANNYRTFSVVHGEIKTKKLSILLLISSFFPIAILFRLPELSLMRYYFYGALATLFFVAVYLWKSKTTKQYQFLHNILKLLLLIGVLSLIFIDTSLLLEKVIDRLN</sequence>
<dbReference type="Gene3D" id="1.10.357.140">
    <property type="entry name" value="UbiA prenyltransferase"/>
    <property type="match status" value="1"/>
</dbReference>
<keyword evidence="8" id="KW-1185">Reference proteome</keyword>
<feature type="transmembrane region" description="Helical" evidence="6">
    <location>
        <begin position="53"/>
        <end position="72"/>
    </location>
</feature>
<keyword evidence="2" id="KW-1003">Cell membrane</keyword>
<dbReference type="PANTHER" id="PTHR42723">
    <property type="entry name" value="CHLOROPHYLL SYNTHASE"/>
    <property type="match status" value="1"/>
</dbReference>
<dbReference type="EMBL" id="MSCL01000001">
    <property type="protein sequence ID" value="PQJ75987.1"/>
    <property type="molecule type" value="Genomic_DNA"/>
</dbReference>
<dbReference type="OrthoDB" id="1142538at2"/>
<evidence type="ECO:0000256" key="3">
    <source>
        <dbReference type="ARBA" id="ARBA00022692"/>
    </source>
</evidence>
<dbReference type="GO" id="GO:0016765">
    <property type="term" value="F:transferase activity, transferring alkyl or aryl (other than methyl) groups"/>
    <property type="evidence" value="ECO:0007669"/>
    <property type="project" value="InterPro"/>
</dbReference>
<evidence type="ECO:0000256" key="6">
    <source>
        <dbReference type="SAM" id="Phobius"/>
    </source>
</evidence>
<dbReference type="GO" id="GO:0016020">
    <property type="term" value="C:membrane"/>
    <property type="evidence" value="ECO:0007669"/>
    <property type="project" value="UniProtKB-SubCell"/>
</dbReference>
<comment type="caution">
    <text evidence="7">The sequence shown here is derived from an EMBL/GenBank/DDBJ whole genome shotgun (WGS) entry which is preliminary data.</text>
</comment>
<dbReference type="RefSeq" id="WP_105047133.1">
    <property type="nucleotide sequence ID" value="NZ_CP150662.1"/>
</dbReference>
<name>A0A2S7WEG7_9FLAO</name>
<reference evidence="7 8" key="1">
    <citation type="submission" date="2016-12" db="EMBL/GenBank/DDBJ databases">
        <title>Trade-off between light-utilization and light-protection in marine flavobacteria.</title>
        <authorList>
            <person name="Kumagai Y."/>
            <person name="Yoshizawa S."/>
            <person name="Kogure K."/>
            <person name="Iwasaki W."/>
        </authorList>
    </citation>
    <scope>NUCLEOTIDE SEQUENCE [LARGE SCALE GENOMIC DNA]</scope>
    <source>
        <strain evidence="7 8">KCTC 22729</strain>
    </source>
</reference>
<feature type="transmembrane region" description="Helical" evidence="6">
    <location>
        <begin position="219"/>
        <end position="237"/>
    </location>
</feature>
<accession>A0A2S7WEG7</accession>
<dbReference type="InterPro" id="IPR050475">
    <property type="entry name" value="Prenyltransferase_related"/>
</dbReference>
<feature type="transmembrane region" description="Helical" evidence="6">
    <location>
        <begin position="275"/>
        <end position="297"/>
    </location>
</feature>
<evidence type="ECO:0000256" key="4">
    <source>
        <dbReference type="ARBA" id="ARBA00022989"/>
    </source>
</evidence>
<dbReference type="InterPro" id="IPR044878">
    <property type="entry name" value="UbiA_sf"/>
</dbReference>
<comment type="subcellular location">
    <subcellularLocation>
        <location evidence="1">Membrane</location>
        <topology evidence="1">Multi-pass membrane protein</topology>
    </subcellularLocation>
</comment>
<feature type="transmembrane region" description="Helical" evidence="6">
    <location>
        <begin position="243"/>
        <end position="263"/>
    </location>
</feature>
<dbReference type="InterPro" id="IPR000537">
    <property type="entry name" value="UbiA_prenyltransferase"/>
</dbReference>
<keyword evidence="7" id="KW-0830">Ubiquinone</keyword>
<feature type="transmembrane region" description="Helical" evidence="6">
    <location>
        <begin position="20"/>
        <end position="41"/>
    </location>
</feature>
<evidence type="ECO:0000313" key="7">
    <source>
        <dbReference type="EMBL" id="PQJ75987.1"/>
    </source>
</evidence>
<keyword evidence="5 6" id="KW-0472">Membrane</keyword>
<evidence type="ECO:0000256" key="2">
    <source>
        <dbReference type="ARBA" id="ARBA00022475"/>
    </source>
</evidence>
<dbReference type="Proteomes" id="UP000237608">
    <property type="component" value="Unassembled WGS sequence"/>
</dbReference>
<feature type="transmembrane region" description="Helical" evidence="6">
    <location>
        <begin position="103"/>
        <end position="136"/>
    </location>
</feature>
<feature type="transmembrane region" description="Helical" evidence="6">
    <location>
        <begin position="172"/>
        <end position="190"/>
    </location>
</feature>
<dbReference type="AlphaFoldDB" id="A0A2S7WEG7"/>
<keyword evidence="4 6" id="KW-1133">Transmembrane helix</keyword>
<evidence type="ECO:0000256" key="1">
    <source>
        <dbReference type="ARBA" id="ARBA00004141"/>
    </source>
</evidence>
<evidence type="ECO:0000256" key="5">
    <source>
        <dbReference type="ARBA" id="ARBA00023136"/>
    </source>
</evidence>
<dbReference type="CDD" id="cd13961">
    <property type="entry name" value="PT_UbiA_DGGGPS"/>
    <property type="match status" value="1"/>
</dbReference>
<evidence type="ECO:0000313" key="8">
    <source>
        <dbReference type="Proteomes" id="UP000237608"/>
    </source>
</evidence>
<proteinExistence type="predicted"/>
<protein>
    <submittedName>
        <fullName evidence="7">Ubiquinone biosynthesis protein UbiA</fullName>
    </submittedName>
</protein>
<organism evidence="7 8">
    <name type="scientific">Polaribacter gangjinensis</name>
    <dbReference type="NCBI Taxonomy" id="574710"/>
    <lineage>
        <taxon>Bacteria</taxon>
        <taxon>Pseudomonadati</taxon>
        <taxon>Bacteroidota</taxon>
        <taxon>Flavobacteriia</taxon>
        <taxon>Flavobacteriales</taxon>
        <taxon>Flavobacteriaceae</taxon>
    </lineage>
</organism>
<dbReference type="Pfam" id="PF01040">
    <property type="entry name" value="UbiA"/>
    <property type="match status" value="1"/>
</dbReference>
<gene>
    <name evidence="7" type="ORF">BTO13_12465</name>
</gene>